<reference evidence="2 3" key="1">
    <citation type="submission" date="2020-09" db="EMBL/GenBank/DDBJ databases">
        <title>De no assembly of potato wild relative species, Solanum commersonii.</title>
        <authorList>
            <person name="Cho K."/>
        </authorList>
    </citation>
    <scope>NUCLEOTIDE SEQUENCE [LARGE SCALE GENOMIC DNA]</scope>
    <source>
        <strain evidence="2">LZ3.2</strain>
        <tissue evidence="2">Leaf</tissue>
    </source>
</reference>
<dbReference type="AlphaFoldDB" id="A0A9J6B7Y7"/>
<gene>
    <name evidence="2" type="ORF">H5410_004523</name>
</gene>
<dbReference type="PANTHER" id="PTHR35218:SF9">
    <property type="entry name" value="ENDONUCLEASE_EXONUCLEASE_PHOSPHATASE DOMAIN-CONTAINING PROTEIN"/>
    <property type="match status" value="1"/>
</dbReference>
<feature type="compositionally biased region" description="Basic and acidic residues" evidence="1">
    <location>
        <begin position="96"/>
        <end position="105"/>
    </location>
</feature>
<dbReference type="InterPro" id="IPR036691">
    <property type="entry name" value="Endo/exonu/phosph_ase_sf"/>
</dbReference>
<dbReference type="OrthoDB" id="1305317at2759"/>
<proteinExistence type="predicted"/>
<evidence type="ECO:0000256" key="1">
    <source>
        <dbReference type="SAM" id="MobiDB-lite"/>
    </source>
</evidence>
<feature type="compositionally biased region" description="Polar residues" evidence="1">
    <location>
        <begin position="61"/>
        <end position="72"/>
    </location>
</feature>
<evidence type="ECO:0000313" key="2">
    <source>
        <dbReference type="EMBL" id="KAG5632806.1"/>
    </source>
</evidence>
<keyword evidence="3" id="KW-1185">Reference proteome</keyword>
<comment type="caution">
    <text evidence="2">The sequence shown here is derived from an EMBL/GenBank/DDBJ whole genome shotgun (WGS) entry which is preliminary data.</text>
</comment>
<accession>A0A9J6B7Y7</accession>
<dbReference type="Gene3D" id="3.60.10.10">
    <property type="entry name" value="Endonuclease/exonuclease/phosphatase"/>
    <property type="match status" value="1"/>
</dbReference>
<dbReference type="EMBL" id="JACXVP010000001">
    <property type="protein sequence ID" value="KAG5632806.1"/>
    <property type="molecule type" value="Genomic_DNA"/>
</dbReference>
<evidence type="ECO:0000313" key="3">
    <source>
        <dbReference type="Proteomes" id="UP000824120"/>
    </source>
</evidence>
<dbReference type="PANTHER" id="PTHR35218">
    <property type="entry name" value="RNASE H DOMAIN-CONTAINING PROTEIN"/>
    <property type="match status" value="1"/>
</dbReference>
<feature type="compositionally biased region" description="Basic and acidic residues" evidence="1">
    <location>
        <begin position="76"/>
        <end position="86"/>
    </location>
</feature>
<dbReference type="Proteomes" id="UP000824120">
    <property type="component" value="Chromosome 1"/>
</dbReference>
<protein>
    <submittedName>
        <fullName evidence="2">Uncharacterized protein</fullName>
    </submittedName>
</protein>
<feature type="region of interest" description="Disordered" evidence="1">
    <location>
        <begin position="61"/>
        <end position="106"/>
    </location>
</feature>
<organism evidence="2 3">
    <name type="scientific">Solanum commersonii</name>
    <name type="common">Commerson's wild potato</name>
    <name type="synonym">Commerson's nightshade</name>
    <dbReference type="NCBI Taxonomy" id="4109"/>
    <lineage>
        <taxon>Eukaryota</taxon>
        <taxon>Viridiplantae</taxon>
        <taxon>Streptophyta</taxon>
        <taxon>Embryophyta</taxon>
        <taxon>Tracheophyta</taxon>
        <taxon>Spermatophyta</taxon>
        <taxon>Magnoliopsida</taxon>
        <taxon>eudicotyledons</taxon>
        <taxon>Gunneridae</taxon>
        <taxon>Pentapetalae</taxon>
        <taxon>asterids</taxon>
        <taxon>lamiids</taxon>
        <taxon>Solanales</taxon>
        <taxon>Solanaceae</taxon>
        <taxon>Solanoideae</taxon>
        <taxon>Solaneae</taxon>
        <taxon>Solanum</taxon>
    </lineage>
</organism>
<name>A0A9J6B7Y7_SOLCO</name>
<sequence>MVIQTPLSFPFPHISFYHHPTWEMPLFNSLNQTTNVEPLLFPNFLYPYQIPDALMNQVNQQETMPNASTSPGESPPLHKQDRELRCNNEPNSEGSVHSEEGKDIELQPPTLIRSMNVIIWNGRGCNGEDFRRRFRALLDWHKAPLVVLVETKMQDHQPLLDDFTFNNMIQLPENGNSRGLAVLWDDTLLELDDIATIGQ</sequence>